<evidence type="ECO:0008006" key="4">
    <source>
        <dbReference type="Google" id="ProtNLM"/>
    </source>
</evidence>
<name>A0ABU1D3X4_9BURK</name>
<dbReference type="Proteomes" id="UP001232156">
    <property type="component" value="Unassembled WGS sequence"/>
</dbReference>
<evidence type="ECO:0000313" key="2">
    <source>
        <dbReference type="EMBL" id="MDR4125097.1"/>
    </source>
</evidence>
<evidence type="ECO:0000313" key="3">
    <source>
        <dbReference type="Proteomes" id="UP001232156"/>
    </source>
</evidence>
<dbReference type="EMBL" id="JAUZQE010000006">
    <property type="protein sequence ID" value="MDR4125097.1"/>
    <property type="molecule type" value="Genomic_DNA"/>
</dbReference>
<gene>
    <name evidence="2" type="ORF">Q8947_03740</name>
</gene>
<evidence type="ECO:0000256" key="1">
    <source>
        <dbReference type="SAM" id="MobiDB-lite"/>
    </source>
</evidence>
<accession>A0ABU1D3X4</accession>
<organism evidence="2 3">
    <name type="scientific">Yanghanlia caeni</name>
    <dbReference type="NCBI Taxonomy" id="3064283"/>
    <lineage>
        <taxon>Bacteria</taxon>
        <taxon>Pseudomonadati</taxon>
        <taxon>Pseudomonadota</taxon>
        <taxon>Betaproteobacteria</taxon>
        <taxon>Burkholderiales</taxon>
        <taxon>Alcaligenaceae</taxon>
        <taxon>Yanghanlia</taxon>
    </lineage>
</organism>
<sequence>MRQTQRPDSTAISTATATMLERARHVLELTHQHWQLHEAAATGKKTRRKRRAPQPYTGLRCPLCA</sequence>
<reference evidence="2 3" key="1">
    <citation type="submission" date="2023-08" db="EMBL/GenBank/DDBJ databases">
        <title>Alcaligenaceae gen. nov., a novel taxon isolated from the sludge of Yixing Pesticide Factory.</title>
        <authorList>
            <person name="Ruan L."/>
        </authorList>
    </citation>
    <scope>NUCLEOTIDE SEQUENCE [LARGE SCALE GENOMIC DNA]</scope>
    <source>
        <strain evidence="2 3">LG-2</strain>
    </source>
</reference>
<protein>
    <recommendedName>
        <fullName evidence="4">Transposase</fullName>
    </recommendedName>
</protein>
<keyword evidence="3" id="KW-1185">Reference proteome</keyword>
<proteinExistence type="predicted"/>
<dbReference type="RefSeq" id="WP_347286490.1">
    <property type="nucleotide sequence ID" value="NZ_JAUZQE010000006.1"/>
</dbReference>
<feature type="region of interest" description="Disordered" evidence="1">
    <location>
        <begin position="39"/>
        <end position="65"/>
    </location>
</feature>
<comment type="caution">
    <text evidence="2">The sequence shown here is derived from an EMBL/GenBank/DDBJ whole genome shotgun (WGS) entry which is preliminary data.</text>
</comment>